<reference evidence="3 4" key="1">
    <citation type="submission" date="2019-03" db="EMBL/GenBank/DDBJ databases">
        <title>Single cell metagenomics reveals metabolic interactions within the superorganism composed of flagellate Streblomastix strix and complex community of Bacteroidetes bacteria on its surface.</title>
        <authorList>
            <person name="Treitli S.C."/>
            <person name="Kolisko M."/>
            <person name="Husnik F."/>
            <person name="Keeling P."/>
            <person name="Hampl V."/>
        </authorList>
    </citation>
    <scope>NUCLEOTIDE SEQUENCE [LARGE SCALE GENOMIC DNA]</scope>
    <source>
        <strain evidence="3">ST1C</strain>
    </source>
</reference>
<comment type="caution">
    <text evidence="3">The sequence shown here is derived from an EMBL/GenBank/DDBJ whole genome shotgun (WGS) entry which is preliminary data.</text>
</comment>
<evidence type="ECO:0000313" key="3">
    <source>
        <dbReference type="EMBL" id="KAA6378675.1"/>
    </source>
</evidence>
<proteinExistence type="predicted"/>
<evidence type="ECO:0000256" key="2">
    <source>
        <dbReference type="SAM" id="Phobius"/>
    </source>
</evidence>
<organism evidence="3 4">
    <name type="scientific">Streblomastix strix</name>
    <dbReference type="NCBI Taxonomy" id="222440"/>
    <lineage>
        <taxon>Eukaryota</taxon>
        <taxon>Metamonada</taxon>
        <taxon>Preaxostyla</taxon>
        <taxon>Oxymonadida</taxon>
        <taxon>Streblomastigidae</taxon>
        <taxon>Streblomastix</taxon>
    </lineage>
</organism>
<dbReference type="EMBL" id="SNRW01008992">
    <property type="protein sequence ID" value="KAA6378675.1"/>
    <property type="molecule type" value="Genomic_DNA"/>
</dbReference>
<gene>
    <name evidence="3" type="ORF">EZS28_025799</name>
</gene>
<evidence type="ECO:0000313" key="4">
    <source>
        <dbReference type="Proteomes" id="UP000324800"/>
    </source>
</evidence>
<evidence type="ECO:0000256" key="1">
    <source>
        <dbReference type="SAM" id="MobiDB-lite"/>
    </source>
</evidence>
<protein>
    <submittedName>
        <fullName evidence="3">Uncharacterized protein</fullName>
    </submittedName>
</protein>
<keyword evidence="2" id="KW-0812">Transmembrane</keyword>
<feature type="transmembrane region" description="Helical" evidence="2">
    <location>
        <begin position="314"/>
        <end position="341"/>
    </location>
</feature>
<name>A0A5J4V876_9EUKA</name>
<feature type="non-terminal residue" evidence="3">
    <location>
        <position position="1"/>
    </location>
</feature>
<feature type="compositionally biased region" description="Polar residues" evidence="1">
    <location>
        <begin position="563"/>
        <end position="574"/>
    </location>
</feature>
<sequence length="584" mass="65047">NIRDNAIVELNKASFTGCKSRSDGGGIYAIIESGGQLILDNLCEFYQCESHGNGGGIYIRIDFSTQCSFLIKDTFIHDCKAMNNTSLSYSQNGFGGGMFLGGSGDYNPISKLIDLHGMKIYNNSADKNGQSLFVSMSKIVEFCKYGILGEYVKGNYSDTYSDDKDLEGIPMNLITFNISTFEEIELQQQPLEPWWRILGILNRAQVFVNISNPNGKLIFNLEGQRMIPVYFKDGSSIPIQIEGEIPNDQKASFGMNDYKWLNYKEKVYAVLISNDKNIFTGKDGLAIEEDENAAVPLEVIIAEEEKGKRKGLPIGAIIGIVFGILAFIALIVIIIIIVVFASKKKKEKENKQQNNEQLTDLCTIVEPSQSSASNNHMSQIKTPPLSKVNSQVQSSNITNSQVRSYDITNTSVQPSNISYPKVQQTFITKSQVQPSNIAIAKAQPSIKPVSKVQSYYIPNSRVKMPNNLVKQQSISQTRLPPLNQQQYLVRTPPLNQQQSLVRTPPLNQQQSLVRTPPLNQQQSLVRTPPLNQQQSLVRTPPLNQQQSLDRLSPINDNRVLHQRNNGNLQTNNPAINRGVVSGKK</sequence>
<feature type="region of interest" description="Disordered" evidence="1">
    <location>
        <begin position="563"/>
        <end position="584"/>
    </location>
</feature>
<keyword evidence="2" id="KW-0472">Membrane</keyword>
<keyword evidence="2" id="KW-1133">Transmembrane helix</keyword>
<dbReference type="AlphaFoldDB" id="A0A5J4V876"/>
<dbReference type="Proteomes" id="UP000324800">
    <property type="component" value="Unassembled WGS sequence"/>
</dbReference>
<dbReference type="OrthoDB" id="9942939at2759"/>
<accession>A0A5J4V876</accession>